<dbReference type="OrthoDB" id="108200at2"/>
<feature type="transmembrane region" description="Helical" evidence="7">
    <location>
        <begin position="403"/>
        <end position="429"/>
    </location>
</feature>
<dbReference type="PANTHER" id="PTHR30572">
    <property type="entry name" value="MEMBRANE COMPONENT OF TRANSPORTER-RELATED"/>
    <property type="match status" value="1"/>
</dbReference>
<feature type="transmembrane region" description="Helical" evidence="7">
    <location>
        <begin position="353"/>
        <end position="377"/>
    </location>
</feature>
<comment type="caution">
    <text evidence="10">The sequence shown here is derived from an EMBL/GenBank/DDBJ whole genome shotgun (WGS) entry which is preliminary data.</text>
</comment>
<dbReference type="InterPro" id="IPR025857">
    <property type="entry name" value="MacB_PCD"/>
</dbReference>
<reference evidence="10 11" key="1">
    <citation type="submission" date="2019-02" db="EMBL/GenBank/DDBJ databases">
        <title>Genomic Encyclopedia of Archaeal and Bacterial Type Strains, Phase II (KMG-II): from individual species to whole genera.</title>
        <authorList>
            <person name="Goeker M."/>
        </authorList>
    </citation>
    <scope>NUCLEOTIDE SEQUENCE [LARGE SCALE GENOMIC DNA]</scope>
    <source>
        <strain evidence="10 11">DSM 18101</strain>
    </source>
</reference>
<evidence type="ECO:0000256" key="2">
    <source>
        <dbReference type="ARBA" id="ARBA00022475"/>
    </source>
</evidence>
<dbReference type="PANTHER" id="PTHR30572:SF4">
    <property type="entry name" value="ABC TRANSPORTER PERMEASE YTRF"/>
    <property type="match status" value="1"/>
</dbReference>
<gene>
    <name evidence="10" type="ORF">BDD14_6527</name>
</gene>
<evidence type="ECO:0000313" key="10">
    <source>
        <dbReference type="EMBL" id="RZU28941.1"/>
    </source>
</evidence>
<feature type="transmembrane region" description="Helical" evidence="7">
    <location>
        <begin position="780"/>
        <end position="801"/>
    </location>
</feature>
<evidence type="ECO:0000256" key="6">
    <source>
        <dbReference type="ARBA" id="ARBA00038076"/>
    </source>
</evidence>
<organism evidence="10 11">
    <name type="scientific">Edaphobacter modestus</name>
    <dbReference type="NCBI Taxonomy" id="388466"/>
    <lineage>
        <taxon>Bacteria</taxon>
        <taxon>Pseudomonadati</taxon>
        <taxon>Acidobacteriota</taxon>
        <taxon>Terriglobia</taxon>
        <taxon>Terriglobales</taxon>
        <taxon>Acidobacteriaceae</taxon>
        <taxon>Edaphobacter</taxon>
    </lineage>
</organism>
<dbReference type="InterPro" id="IPR047928">
    <property type="entry name" value="Perm_prefix_1"/>
</dbReference>
<feature type="domain" description="MacB-like periplasmic core" evidence="9">
    <location>
        <begin position="89"/>
        <end position="313"/>
    </location>
</feature>
<evidence type="ECO:0000259" key="8">
    <source>
        <dbReference type="Pfam" id="PF02687"/>
    </source>
</evidence>
<keyword evidence="5 7" id="KW-0472">Membrane</keyword>
<evidence type="ECO:0000256" key="7">
    <source>
        <dbReference type="SAM" id="Phobius"/>
    </source>
</evidence>
<dbReference type="InterPro" id="IPR050250">
    <property type="entry name" value="Macrolide_Exporter_MacB"/>
</dbReference>
<dbReference type="NCBIfam" id="NF038403">
    <property type="entry name" value="perm_prefix_1"/>
    <property type="match status" value="1"/>
</dbReference>
<dbReference type="RefSeq" id="WP_130425346.1">
    <property type="nucleotide sequence ID" value="NZ_SHKW01000008.1"/>
</dbReference>
<evidence type="ECO:0000256" key="1">
    <source>
        <dbReference type="ARBA" id="ARBA00004651"/>
    </source>
</evidence>
<dbReference type="EMBL" id="SHKW01000008">
    <property type="protein sequence ID" value="RZU28941.1"/>
    <property type="molecule type" value="Genomic_DNA"/>
</dbReference>
<evidence type="ECO:0000256" key="3">
    <source>
        <dbReference type="ARBA" id="ARBA00022692"/>
    </source>
</evidence>
<evidence type="ECO:0000259" key="9">
    <source>
        <dbReference type="Pfam" id="PF12704"/>
    </source>
</evidence>
<feature type="domain" description="ABC3 transporter permease C-terminal" evidence="8">
    <location>
        <begin position="780"/>
        <end position="892"/>
    </location>
</feature>
<evidence type="ECO:0000256" key="4">
    <source>
        <dbReference type="ARBA" id="ARBA00022989"/>
    </source>
</evidence>
<dbReference type="GO" id="GO:0022857">
    <property type="term" value="F:transmembrane transporter activity"/>
    <property type="evidence" value="ECO:0007669"/>
    <property type="project" value="TreeGrafter"/>
</dbReference>
<feature type="transmembrane region" description="Helical" evidence="7">
    <location>
        <begin position="449"/>
        <end position="473"/>
    </location>
</feature>
<proteinExistence type="inferred from homology"/>
<dbReference type="Pfam" id="PF02687">
    <property type="entry name" value="FtsX"/>
    <property type="match status" value="2"/>
</dbReference>
<dbReference type="InterPro" id="IPR003838">
    <property type="entry name" value="ABC3_permease_C"/>
</dbReference>
<evidence type="ECO:0000256" key="5">
    <source>
        <dbReference type="ARBA" id="ARBA00023136"/>
    </source>
</evidence>
<dbReference type="Pfam" id="PF12704">
    <property type="entry name" value="MacB_PCD"/>
    <property type="match status" value="2"/>
</dbReference>
<dbReference type="NCBIfam" id="TIGR03434">
    <property type="entry name" value="ADOP"/>
    <property type="match status" value="1"/>
</dbReference>
<protein>
    <submittedName>
        <fullName evidence="10">Putative permease</fullName>
    </submittedName>
</protein>
<sequence length="900" mass="98050">MSFLPKSLAKRKDELEEEIQAHLQMAIQDRRDRGEPAELARSGAMRELGNVALVKDVTREMWGSVWLERLGQDLKYALRQLRRSPAFTITVIGTLALGLGATAAMFTVVDRVLLRPLPYANARELVGIKETGKKGPLGLGAPFLDLQQWRERSHNLRDLAFYEANANIGHLSFLEGNTGSIQVNATKISGNLFATLGVYPTMGRSFEVQPDSGAVQADDAHTILLSDAVWRTVFGNDPKILGKPVKVSGVSYEVVGVMPRGFTFPFGGASPVVWTPAVLADADKVRTKHGTNYQVIARLGPGVRVDAAEEELKVIQAEVAKAYTDPYDREQVTSVQVQRYGDSLVKGDVRKSLLALFGAAGVLWLIACVNVTSLLLARATARQREIAVRGALGASRWRIVQQLLIEGLVLSGAASLLGVGLATLTLRLFEHGLTTQFHIYTKMTPNLSVVGVLFALTVVSALVSSAWPAIAAAKTAIEPALRQSGSQSGAGRTQFRMRALLVVAEIAMSLTLLVGCGLLLRTIYALKHVPLGFRTDHVIVANMSIPAYKFAGRDMTAELYQPLLERVQHLPGVQSATLMTEVPLGKTFQMIFTFSTEGKSAVDVRRREMQSRFRAVGPDMQKVFGFRMLKGRFFNEGDTPSSQPVVVVNRAFVKEYFGDDQDPGRILGETLLNYNKERRAVVVGVLDDARQVSIAEQSQPEIEVCLPQITPDSSFYEGATGMAMDLAVRTERSSASIVPELRELLRNASPELAASNFTTMDQVVEDSYGSQHLAARLLEIFGGAALLLCVAGIYGLLAYLVTQRTKELGLRIALGAQRGEVMWLVLRQASWMLLTGSVVGLILAYLSSLLLRTFLYGIEPHDPWTMGAVTLLLLSGGLAAAYLPARRAASVDPIHALRAE</sequence>
<keyword evidence="11" id="KW-1185">Reference proteome</keyword>
<accession>A0A4Q7XYU0</accession>
<comment type="subcellular location">
    <subcellularLocation>
        <location evidence="1">Cell membrane</location>
        <topology evidence="1">Multi-pass membrane protein</topology>
    </subcellularLocation>
</comment>
<keyword evidence="3 7" id="KW-0812">Transmembrane</keyword>
<keyword evidence="4 7" id="KW-1133">Transmembrane helix</keyword>
<feature type="transmembrane region" description="Helical" evidence="7">
    <location>
        <begin position="499"/>
        <end position="520"/>
    </location>
</feature>
<dbReference type="Proteomes" id="UP000292958">
    <property type="component" value="Unassembled WGS sequence"/>
</dbReference>
<evidence type="ECO:0000313" key="11">
    <source>
        <dbReference type="Proteomes" id="UP000292958"/>
    </source>
</evidence>
<feature type="transmembrane region" description="Helical" evidence="7">
    <location>
        <begin position="831"/>
        <end position="851"/>
    </location>
</feature>
<feature type="transmembrane region" description="Helical" evidence="7">
    <location>
        <begin position="86"/>
        <end position="109"/>
    </location>
</feature>
<feature type="domain" description="ABC3 transporter permease C-terminal" evidence="8">
    <location>
        <begin position="359"/>
        <end position="475"/>
    </location>
</feature>
<dbReference type="AlphaFoldDB" id="A0A4Q7XYU0"/>
<name>A0A4Q7XYU0_9BACT</name>
<feature type="transmembrane region" description="Helical" evidence="7">
    <location>
        <begin position="863"/>
        <end position="883"/>
    </location>
</feature>
<dbReference type="GO" id="GO:0005886">
    <property type="term" value="C:plasma membrane"/>
    <property type="evidence" value="ECO:0007669"/>
    <property type="project" value="UniProtKB-SubCell"/>
</dbReference>
<comment type="similarity">
    <text evidence="6">Belongs to the ABC-4 integral membrane protein family.</text>
</comment>
<dbReference type="InterPro" id="IPR017800">
    <property type="entry name" value="ADOP"/>
</dbReference>
<keyword evidence="2" id="KW-1003">Cell membrane</keyword>
<feature type="domain" description="MacB-like periplasmic core" evidence="9">
    <location>
        <begin position="555"/>
        <end position="690"/>
    </location>
</feature>